<comment type="caution">
    <text evidence="2">The sequence shown here is derived from an EMBL/GenBank/DDBJ whole genome shotgun (WGS) entry which is preliminary data.</text>
</comment>
<organism evidence="2 3">
    <name type="scientific">Solanum commersonii</name>
    <name type="common">Commerson's wild potato</name>
    <name type="synonym">Commerson's nightshade</name>
    <dbReference type="NCBI Taxonomy" id="4109"/>
    <lineage>
        <taxon>Eukaryota</taxon>
        <taxon>Viridiplantae</taxon>
        <taxon>Streptophyta</taxon>
        <taxon>Embryophyta</taxon>
        <taxon>Tracheophyta</taxon>
        <taxon>Spermatophyta</taxon>
        <taxon>Magnoliopsida</taxon>
        <taxon>eudicotyledons</taxon>
        <taxon>Gunneridae</taxon>
        <taxon>Pentapetalae</taxon>
        <taxon>asterids</taxon>
        <taxon>lamiids</taxon>
        <taxon>Solanales</taxon>
        <taxon>Solanaceae</taxon>
        <taxon>Solanoideae</taxon>
        <taxon>Solaneae</taxon>
        <taxon>Solanum</taxon>
    </lineage>
</organism>
<keyword evidence="1" id="KW-1133">Transmembrane helix</keyword>
<accession>A0A9J5Z051</accession>
<proteinExistence type="predicted"/>
<dbReference type="EMBL" id="JACXVP010000005">
    <property type="protein sequence ID" value="KAG5606289.1"/>
    <property type="molecule type" value="Genomic_DNA"/>
</dbReference>
<feature type="transmembrane region" description="Helical" evidence="1">
    <location>
        <begin position="16"/>
        <end position="36"/>
    </location>
</feature>
<keyword evidence="1" id="KW-0472">Membrane</keyword>
<dbReference type="AlphaFoldDB" id="A0A9J5Z051"/>
<name>A0A9J5Z051_SOLCO</name>
<keyword evidence="3" id="KW-1185">Reference proteome</keyword>
<reference evidence="2 3" key="1">
    <citation type="submission" date="2020-09" db="EMBL/GenBank/DDBJ databases">
        <title>De no assembly of potato wild relative species, Solanum commersonii.</title>
        <authorList>
            <person name="Cho K."/>
        </authorList>
    </citation>
    <scope>NUCLEOTIDE SEQUENCE [LARGE SCALE GENOMIC DNA]</scope>
    <source>
        <strain evidence="2">LZ3.2</strain>
        <tissue evidence="2">Leaf</tissue>
    </source>
</reference>
<evidence type="ECO:0000313" key="3">
    <source>
        <dbReference type="Proteomes" id="UP000824120"/>
    </source>
</evidence>
<sequence length="65" mass="7152">MFFICGGVRPTFCVTFVTLVLIVVANTILSSCFWLARERGFKTKTIESIVGGYWVVVGSAQESES</sequence>
<evidence type="ECO:0000313" key="2">
    <source>
        <dbReference type="EMBL" id="KAG5606289.1"/>
    </source>
</evidence>
<keyword evidence="1" id="KW-0812">Transmembrane</keyword>
<dbReference type="Proteomes" id="UP000824120">
    <property type="component" value="Chromosome 5"/>
</dbReference>
<protein>
    <submittedName>
        <fullName evidence="2">Uncharacterized protein</fullName>
    </submittedName>
</protein>
<gene>
    <name evidence="2" type="ORF">H5410_027781</name>
</gene>
<evidence type="ECO:0000256" key="1">
    <source>
        <dbReference type="SAM" id="Phobius"/>
    </source>
</evidence>